<dbReference type="STRING" id="51670.SAMN04488557_1109"/>
<accession>A0A1I7N2F3</accession>
<evidence type="ECO:0000313" key="3">
    <source>
        <dbReference type="Proteomes" id="UP000199423"/>
    </source>
</evidence>
<evidence type="ECO:0000313" key="2">
    <source>
        <dbReference type="EMBL" id="SFV28851.1"/>
    </source>
</evidence>
<evidence type="ECO:0000256" key="1">
    <source>
        <dbReference type="SAM" id="SignalP"/>
    </source>
</evidence>
<keyword evidence="3" id="KW-1185">Reference proteome</keyword>
<feature type="signal peptide" evidence="1">
    <location>
        <begin position="1"/>
        <end position="24"/>
    </location>
</feature>
<reference evidence="3" key="1">
    <citation type="submission" date="2016-10" db="EMBL/GenBank/DDBJ databases">
        <authorList>
            <person name="Varghese N."/>
            <person name="Submissions S."/>
        </authorList>
    </citation>
    <scope>NUCLEOTIDE SEQUENCE [LARGE SCALE GENOMIC DNA]</scope>
    <source>
        <strain evidence="3">DSM 1565</strain>
    </source>
</reference>
<proteinExistence type="predicted"/>
<dbReference type="EMBL" id="FPCH01000001">
    <property type="protein sequence ID" value="SFV28851.1"/>
    <property type="molecule type" value="Genomic_DNA"/>
</dbReference>
<dbReference type="Proteomes" id="UP000199423">
    <property type="component" value="Unassembled WGS sequence"/>
</dbReference>
<sequence>MRWNWRLMAGAALIVMFAAPAAQAETAASAARAARAKNYQHRNLYPAYPAERFSGQHETWRGGDRDFEYRRARRHAAERGYR</sequence>
<protein>
    <submittedName>
        <fullName evidence="2">Uncharacterized protein</fullName>
    </submittedName>
</protein>
<feature type="chain" id="PRO_5011602097" evidence="1">
    <location>
        <begin position="25"/>
        <end position="82"/>
    </location>
</feature>
<dbReference type="AlphaFoldDB" id="A0A1I7N2F3"/>
<organism evidence="2 3">
    <name type="scientific">Hyphomicrobium facile</name>
    <dbReference type="NCBI Taxonomy" id="51670"/>
    <lineage>
        <taxon>Bacteria</taxon>
        <taxon>Pseudomonadati</taxon>
        <taxon>Pseudomonadota</taxon>
        <taxon>Alphaproteobacteria</taxon>
        <taxon>Hyphomicrobiales</taxon>
        <taxon>Hyphomicrobiaceae</taxon>
        <taxon>Hyphomicrobium</taxon>
    </lineage>
</organism>
<name>A0A1I7N2F3_9HYPH</name>
<dbReference type="RefSeq" id="WP_143111336.1">
    <property type="nucleotide sequence ID" value="NZ_FPCH01000001.1"/>
</dbReference>
<keyword evidence="1" id="KW-0732">Signal</keyword>
<gene>
    <name evidence="2" type="ORF">SAMN04488557_1109</name>
</gene>